<evidence type="ECO:0000256" key="5">
    <source>
        <dbReference type="ARBA" id="ARBA00023273"/>
    </source>
</evidence>
<dbReference type="NCBIfam" id="TIGR04183">
    <property type="entry name" value="Por_Secre_tail"/>
    <property type="match status" value="1"/>
</dbReference>
<dbReference type="InterPro" id="IPR013783">
    <property type="entry name" value="Ig-like_fold"/>
</dbReference>
<evidence type="ECO:0000259" key="7">
    <source>
        <dbReference type="Pfam" id="PF22544"/>
    </source>
</evidence>
<keyword evidence="4" id="KW-0969">Cilium</keyword>
<dbReference type="InterPro" id="IPR026444">
    <property type="entry name" value="Secre_tail"/>
</dbReference>
<dbReference type="Gene3D" id="2.60.40.4070">
    <property type="match status" value="1"/>
</dbReference>
<keyword evidence="5" id="KW-0966">Cell projection</keyword>
<comment type="subcellular location">
    <subcellularLocation>
        <location evidence="1">Cell projection</location>
        <location evidence="1">Cilium</location>
    </subcellularLocation>
    <subcellularLocation>
        <location evidence="2">Cytoplasm</location>
    </subcellularLocation>
</comment>
<organism evidence="8 9">
    <name type="scientific">Eiseniibacteriota bacterium</name>
    <dbReference type="NCBI Taxonomy" id="2212470"/>
    <lineage>
        <taxon>Bacteria</taxon>
        <taxon>Candidatus Eiseniibacteriota</taxon>
    </lineage>
</organism>
<evidence type="ECO:0000256" key="2">
    <source>
        <dbReference type="ARBA" id="ARBA00004496"/>
    </source>
</evidence>
<sequence length="315" mass="34300">PKTGIVFISGTLLCNDVPLTAVGVEPPECQVTPTSLDFGEVYIGEHSDQNFTITNTGGNTLTGTVSESCDHYSIIAGGGPYSLGADDSVEVTVRYEPTSLGIHNCTIETGAVCEAVYCAGEGEYNSSVAIQESWSAWQKDHVEIHWILELLDVKSEISFEVSRSKFGGGENHEFEAPLIEHNGDRYTFIDTSTESDVEYIYSISVIASGRVAAELSVGITTPVASIQLYQNRPNPIRGSTMIEFALPAEGLVRLEVYDISGKKIRSLINRVENAGRYTSVWDGRDSSGEPVASGIYFYRLRMDGKSKTRTCALLR</sequence>
<reference evidence="8" key="1">
    <citation type="submission" date="2021-05" db="EMBL/GenBank/DDBJ databases">
        <title>Energy efficiency and biological interactions define the core microbiome of deep oligotrophic groundwater.</title>
        <authorList>
            <person name="Mehrshad M."/>
            <person name="Lopez-Fernandez M."/>
            <person name="Bell E."/>
            <person name="Bernier-Latmani R."/>
            <person name="Bertilsson S."/>
            <person name="Dopson M."/>
        </authorList>
    </citation>
    <scope>NUCLEOTIDE SEQUENCE</scope>
    <source>
        <strain evidence="8">Modern_marine.mb.64</strain>
    </source>
</reference>
<dbReference type="Pfam" id="PF22544">
    <property type="entry name" value="HYDIN_VesB_CFA65-like_Ig"/>
    <property type="match status" value="1"/>
</dbReference>
<evidence type="ECO:0000256" key="1">
    <source>
        <dbReference type="ARBA" id="ARBA00004138"/>
    </source>
</evidence>
<evidence type="ECO:0000259" key="6">
    <source>
        <dbReference type="Pfam" id="PF13860"/>
    </source>
</evidence>
<dbReference type="GO" id="GO:0005737">
    <property type="term" value="C:cytoplasm"/>
    <property type="evidence" value="ECO:0007669"/>
    <property type="project" value="UniProtKB-SubCell"/>
</dbReference>
<evidence type="ECO:0000256" key="4">
    <source>
        <dbReference type="ARBA" id="ARBA00023069"/>
    </source>
</evidence>
<dbReference type="InterPro" id="IPR053879">
    <property type="entry name" value="HYDIN_VesB_CFA65-like_Ig"/>
</dbReference>
<evidence type="ECO:0000313" key="9">
    <source>
        <dbReference type="Proteomes" id="UP000777784"/>
    </source>
</evidence>
<evidence type="ECO:0000313" key="8">
    <source>
        <dbReference type="EMBL" id="MBU2691954.1"/>
    </source>
</evidence>
<feature type="non-terminal residue" evidence="8">
    <location>
        <position position="1"/>
    </location>
</feature>
<dbReference type="AlphaFoldDB" id="A0A948S170"/>
<accession>A0A948S170</accession>
<dbReference type="EMBL" id="JAHJDP010000078">
    <property type="protein sequence ID" value="MBU2691954.1"/>
    <property type="molecule type" value="Genomic_DNA"/>
</dbReference>
<evidence type="ECO:0000256" key="3">
    <source>
        <dbReference type="ARBA" id="ARBA00022490"/>
    </source>
</evidence>
<name>A0A948S170_UNCEI</name>
<dbReference type="Proteomes" id="UP000777784">
    <property type="component" value="Unassembled WGS sequence"/>
</dbReference>
<dbReference type="Gene3D" id="2.60.40.10">
    <property type="entry name" value="Immunoglobulins"/>
    <property type="match status" value="1"/>
</dbReference>
<comment type="caution">
    <text evidence="8">The sequence shown here is derived from an EMBL/GenBank/DDBJ whole genome shotgun (WGS) entry which is preliminary data.</text>
</comment>
<gene>
    <name evidence="8" type="ORF">KJ970_13625</name>
</gene>
<feature type="domain" description="FlgD/Vpr Ig-like" evidence="6">
    <location>
        <begin position="252"/>
        <end position="298"/>
    </location>
</feature>
<proteinExistence type="predicted"/>
<protein>
    <submittedName>
        <fullName evidence="8">Choice-of-anchor D domain-containing protein</fullName>
    </submittedName>
</protein>
<feature type="domain" description="HYDIN/VesB/CFA65-like Ig-like" evidence="7">
    <location>
        <begin position="30"/>
        <end position="107"/>
    </location>
</feature>
<dbReference type="NCBIfam" id="NF012200">
    <property type="entry name" value="choice_anch_D"/>
    <property type="match status" value="1"/>
</dbReference>
<dbReference type="InterPro" id="IPR025965">
    <property type="entry name" value="FlgD/Vpr_Ig-like"/>
</dbReference>
<keyword evidence="3" id="KW-0963">Cytoplasm</keyword>
<dbReference type="Pfam" id="PF13860">
    <property type="entry name" value="FlgD_ig"/>
    <property type="match status" value="1"/>
</dbReference>